<dbReference type="EnsemblMetazoa" id="BGLB026980-RA">
    <property type="protein sequence ID" value="BGLB026980-PA"/>
    <property type="gene ID" value="BGLB026980"/>
</dbReference>
<feature type="coiled-coil region" evidence="1">
    <location>
        <begin position="265"/>
        <end position="313"/>
    </location>
</feature>
<accession>A0A2C9L4Y4</accession>
<gene>
    <name evidence="2" type="primary">106079947</name>
</gene>
<reference evidence="2" key="1">
    <citation type="submission" date="2020-05" db="UniProtKB">
        <authorList>
            <consortium name="EnsemblMetazoa"/>
        </authorList>
    </citation>
    <scope>IDENTIFICATION</scope>
    <source>
        <strain evidence="2">BB02</strain>
    </source>
</reference>
<feature type="coiled-coil region" evidence="1">
    <location>
        <begin position="208"/>
        <end position="235"/>
    </location>
</feature>
<dbReference type="Proteomes" id="UP000076420">
    <property type="component" value="Unassembled WGS sequence"/>
</dbReference>
<keyword evidence="1" id="KW-0175">Coiled coil</keyword>
<proteinExistence type="predicted"/>
<dbReference type="OrthoDB" id="10418849at2759"/>
<dbReference type="AlphaFoldDB" id="A0A2C9L4Y4"/>
<evidence type="ECO:0000313" key="2">
    <source>
        <dbReference type="EnsemblMetazoa" id="BGLB026980-PA"/>
    </source>
</evidence>
<name>A0A2C9L4Y4_BIOGL</name>
<dbReference type="VEuPathDB" id="VectorBase:BGLB026980"/>
<dbReference type="KEGG" id="bgt:106079947"/>
<dbReference type="EnsemblMetazoa" id="BGLB026980-RC">
    <property type="protein sequence ID" value="BGLB026980-PC"/>
    <property type="gene ID" value="BGLB026980"/>
</dbReference>
<evidence type="ECO:0000256" key="1">
    <source>
        <dbReference type="SAM" id="Coils"/>
    </source>
</evidence>
<dbReference type="RefSeq" id="XP_013096673.2">
    <property type="nucleotide sequence ID" value="XM_013241219.2"/>
</dbReference>
<dbReference type="VEuPathDB" id="VectorBase:BGLAX_040367"/>
<sequence>MNSASDLAFAHQVVEMISSSVSLPISNTEIESVTFSEIDVEGISSSIVPISEAGASETSSGSVPISVAVVQEISTSGSVSTSMAGIQDISTSGSVPNSIAGVQEISTSGSVPISEVGVKEISSESVPISETCDDIATLLADPLFVSFMSVQDKANQVYYLREEGLTPEEVRLKNYITYLSKVRCEEKKEFLQIQAALKAKLNSLPRSVKNLKQTIKRREDAIQFLKEKIKAIKTETGHYKFKEMEQLFLAEKKRHRELFKEAAAFRKLKTRLEARNATIQKLQQEKPLLLEAMKELESQINSLKENNSSLGKSSSGETQ</sequence>
<dbReference type="EnsemblMetazoa" id="BGLB026980-RB">
    <property type="protein sequence ID" value="BGLB026980-PB"/>
    <property type="gene ID" value="BGLB026980"/>
</dbReference>
<protein>
    <submittedName>
        <fullName evidence="2">Uncharacterized protein</fullName>
    </submittedName>
</protein>
<organism evidence="2 3">
    <name type="scientific">Biomphalaria glabrata</name>
    <name type="common">Bloodfluke planorb</name>
    <name type="synonym">Freshwater snail</name>
    <dbReference type="NCBI Taxonomy" id="6526"/>
    <lineage>
        <taxon>Eukaryota</taxon>
        <taxon>Metazoa</taxon>
        <taxon>Spiralia</taxon>
        <taxon>Lophotrochozoa</taxon>
        <taxon>Mollusca</taxon>
        <taxon>Gastropoda</taxon>
        <taxon>Heterobranchia</taxon>
        <taxon>Euthyneura</taxon>
        <taxon>Panpulmonata</taxon>
        <taxon>Hygrophila</taxon>
        <taxon>Lymnaeoidea</taxon>
        <taxon>Planorbidae</taxon>
        <taxon>Biomphalaria</taxon>
    </lineage>
</organism>
<evidence type="ECO:0000313" key="3">
    <source>
        <dbReference type="Proteomes" id="UP000076420"/>
    </source>
</evidence>